<organism evidence="8 9">
    <name type="scientific">Kryptolebias marmoratus</name>
    <name type="common">Mangrove killifish</name>
    <name type="synonym">Rivulus marmoratus</name>
    <dbReference type="NCBI Taxonomy" id="37003"/>
    <lineage>
        <taxon>Eukaryota</taxon>
        <taxon>Metazoa</taxon>
        <taxon>Chordata</taxon>
        <taxon>Craniata</taxon>
        <taxon>Vertebrata</taxon>
        <taxon>Euteleostomi</taxon>
        <taxon>Actinopterygii</taxon>
        <taxon>Neopterygii</taxon>
        <taxon>Teleostei</taxon>
        <taxon>Neoteleostei</taxon>
        <taxon>Acanthomorphata</taxon>
        <taxon>Ovalentaria</taxon>
        <taxon>Atherinomorphae</taxon>
        <taxon>Cyprinodontiformes</taxon>
        <taxon>Rivulidae</taxon>
        <taxon>Kryptolebias</taxon>
    </lineage>
</organism>
<feature type="domain" description="RING-type" evidence="6">
    <location>
        <begin position="14"/>
        <end position="61"/>
    </location>
</feature>
<keyword evidence="5" id="KW-0175">Coiled coil</keyword>
<feature type="domain" description="B box-type" evidence="7">
    <location>
        <begin position="66"/>
        <end position="107"/>
    </location>
</feature>
<accession>A0A3Q3BBP7</accession>
<keyword evidence="3" id="KW-0862">Zinc</keyword>
<dbReference type="SUPFAM" id="SSF57850">
    <property type="entry name" value="RING/U-box"/>
    <property type="match status" value="1"/>
</dbReference>
<dbReference type="InterPro" id="IPR017907">
    <property type="entry name" value="Znf_RING_CS"/>
</dbReference>
<keyword evidence="9" id="KW-1185">Reference proteome</keyword>
<reference evidence="8" key="1">
    <citation type="submission" date="2025-08" db="UniProtKB">
        <authorList>
            <consortium name="Ensembl"/>
        </authorList>
    </citation>
    <scope>IDENTIFICATION</scope>
</reference>
<dbReference type="InterPro" id="IPR013083">
    <property type="entry name" value="Znf_RING/FYVE/PHD"/>
</dbReference>
<dbReference type="PANTHER" id="PTHR24103">
    <property type="entry name" value="E3 UBIQUITIN-PROTEIN LIGASE TRIM"/>
    <property type="match status" value="1"/>
</dbReference>
<evidence type="ECO:0000313" key="9">
    <source>
        <dbReference type="Proteomes" id="UP000264800"/>
    </source>
</evidence>
<dbReference type="InterPro" id="IPR000315">
    <property type="entry name" value="Znf_B-box"/>
</dbReference>
<evidence type="ECO:0000256" key="1">
    <source>
        <dbReference type="ARBA" id="ARBA00022723"/>
    </source>
</evidence>
<evidence type="ECO:0000259" key="7">
    <source>
        <dbReference type="PROSITE" id="PS50119"/>
    </source>
</evidence>
<dbReference type="PROSITE" id="PS50089">
    <property type="entry name" value="ZF_RING_2"/>
    <property type="match status" value="1"/>
</dbReference>
<dbReference type="Ensembl" id="ENSKMAT00000022369.1">
    <property type="protein sequence ID" value="ENSKMAP00000022084.1"/>
    <property type="gene ID" value="ENSKMAG00000016351.1"/>
</dbReference>
<feature type="coiled-coil region" evidence="5">
    <location>
        <begin position="108"/>
        <end position="135"/>
    </location>
</feature>
<evidence type="ECO:0000313" key="8">
    <source>
        <dbReference type="Ensembl" id="ENSKMAP00000022084.1"/>
    </source>
</evidence>
<evidence type="ECO:0000256" key="4">
    <source>
        <dbReference type="PROSITE-ProRule" id="PRU00024"/>
    </source>
</evidence>
<dbReference type="InterPro" id="IPR001841">
    <property type="entry name" value="Znf_RING"/>
</dbReference>
<dbReference type="InterPro" id="IPR050143">
    <property type="entry name" value="TRIM/RBCC"/>
</dbReference>
<dbReference type="GeneTree" id="ENSGT00970000193390"/>
<dbReference type="AlphaFoldDB" id="A0A3Q3BBP7"/>
<dbReference type="Gene3D" id="3.30.160.60">
    <property type="entry name" value="Classic Zinc Finger"/>
    <property type="match status" value="1"/>
</dbReference>
<dbReference type="SMART" id="SM00184">
    <property type="entry name" value="RING"/>
    <property type="match status" value="1"/>
</dbReference>
<proteinExistence type="predicted"/>
<dbReference type="InterPro" id="IPR027370">
    <property type="entry name" value="Znf-RING_euk"/>
</dbReference>
<dbReference type="Proteomes" id="UP000264800">
    <property type="component" value="Unplaced"/>
</dbReference>
<evidence type="ECO:0000256" key="5">
    <source>
        <dbReference type="SAM" id="Coils"/>
    </source>
</evidence>
<dbReference type="PROSITE" id="PS50119">
    <property type="entry name" value="ZF_BBOX"/>
    <property type="match status" value="1"/>
</dbReference>
<name>A0A3Q3BBP7_KRYMA</name>
<evidence type="ECO:0000256" key="2">
    <source>
        <dbReference type="ARBA" id="ARBA00022771"/>
    </source>
</evidence>
<dbReference type="SMART" id="SM00336">
    <property type="entry name" value="BBOX"/>
    <property type="match status" value="1"/>
</dbReference>
<keyword evidence="2 4" id="KW-0863">Zinc-finger</keyword>
<dbReference type="Pfam" id="PF13445">
    <property type="entry name" value="zf-RING_UBOX"/>
    <property type="match status" value="1"/>
</dbReference>
<evidence type="ECO:0000259" key="6">
    <source>
        <dbReference type="PROSITE" id="PS50089"/>
    </source>
</evidence>
<dbReference type="GO" id="GO:0008270">
    <property type="term" value="F:zinc ion binding"/>
    <property type="evidence" value="ECO:0007669"/>
    <property type="project" value="UniProtKB-KW"/>
</dbReference>
<protein>
    <submittedName>
        <fullName evidence="8">Uncharacterized protein</fullName>
    </submittedName>
</protein>
<evidence type="ECO:0000256" key="3">
    <source>
        <dbReference type="ARBA" id="ARBA00022833"/>
    </source>
</evidence>
<dbReference type="Pfam" id="PF00643">
    <property type="entry name" value="zf-B_box"/>
    <property type="match status" value="1"/>
</dbReference>
<dbReference type="SUPFAM" id="SSF57845">
    <property type="entry name" value="B-box zinc-binding domain"/>
    <property type="match status" value="1"/>
</dbReference>
<sequence length="247" mass="28592">MIPLDAMIAEDLSCPICHDTFTDPVILSCSHSFCSACLQRWWTEKKTLDDPPRNLALKNLCEGKEQTQRLCSLHSEKLKIFCLDHQEPVCIVCRDSKTHKNHQFRPVDEVAQDQREELQKSLKLLREKLTLLQEFRGDCDQTVKFIKVQSQKTEQQIREQFQKLRLFLQQEEKVRVAALTTDITDLSVAIRAAEKELKDEDISFLQNYKAEAKREIIKLFESGVSEQKHLKLPGQRSLEAGSLMPLL</sequence>
<dbReference type="PROSITE" id="PS00518">
    <property type="entry name" value="ZF_RING_1"/>
    <property type="match status" value="1"/>
</dbReference>
<keyword evidence="1" id="KW-0479">Metal-binding</keyword>
<reference evidence="8" key="2">
    <citation type="submission" date="2025-09" db="UniProtKB">
        <authorList>
            <consortium name="Ensembl"/>
        </authorList>
    </citation>
    <scope>IDENTIFICATION</scope>
</reference>
<dbReference type="Gene3D" id="3.30.40.10">
    <property type="entry name" value="Zinc/RING finger domain, C3HC4 (zinc finger)"/>
    <property type="match status" value="1"/>
</dbReference>